<evidence type="ECO:0000256" key="2">
    <source>
        <dbReference type="ARBA" id="ARBA00012368"/>
    </source>
</evidence>
<dbReference type="GO" id="GO:0004435">
    <property type="term" value="F:phosphatidylinositol-4,5-bisphosphate phospholipase C activity"/>
    <property type="evidence" value="ECO:0007669"/>
    <property type="project" value="UniProtKB-EC"/>
</dbReference>
<dbReference type="GO" id="GO:0016042">
    <property type="term" value="P:lipid catabolic process"/>
    <property type="evidence" value="ECO:0007669"/>
    <property type="project" value="UniProtKB-KW"/>
</dbReference>
<gene>
    <name evidence="11" type="ORF">CK820_G0011091</name>
</gene>
<evidence type="ECO:0000256" key="4">
    <source>
        <dbReference type="ARBA" id="ARBA00022737"/>
    </source>
</evidence>
<organism evidence="11 12">
    <name type="scientific">Pan troglodytes</name>
    <name type="common">Chimpanzee</name>
    <dbReference type="NCBI Taxonomy" id="9598"/>
    <lineage>
        <taxon>Eukaryota</taxon>
        <taxon>Metazoa</taxon>
        <taxon>Chordata</taxon>
        <taxon>Craniata</taxon>
        <taxon>Vertebrata</taxon>
        <taxon>Euteleostomi</taxon>
        <taxon>Mammalia</taxon>
        <taxon>Eutheria</taxon>
        <taxon>Euarchontoglires</taxon>
        <taxon>Primates</taxon>
        <taxon>Haplorrhini</taxon>
        <taxon>Catarrhini</taxon>
        <taxon>Hominidae</taxon>
        <taxon>Pan</taxon>
    </lineage>
</organism>
<comment type="catalytic activity">
    <reaction evidence="10">
        <text>a 1,2-diacyl-sn-glycero-3-phospho-(1D-myo-inositol-4,5-bisphosphate) + H2O = 1D-myo-inositol 1,4,5-trisphosphate + a 1,2-diacyl-sn-glycerol + H(+)</text>
        <dbReference type="Rhea" id="RHEA:33179"/>
        <dbReference type="ChEBI" id="CHEBI:15377"/>
        <dbReference type="ChEBI" id="CHEBI:15378"/>
        <dbReference type="ChEBI" id="CHEBI:17815"/>
        <dbReference type="ChEBI" id="CHEBI:58456"/>
        <dbReference type="ChEBI" id="CHEBI:203600"/>
        <dbReference type="EC" id="3.1.4.11"/>
    </reaction>
    <physiologicalReaction direction="left-to-right" evidence="10">
        <dbReference type="Rhea" id="RHEA:33180"/>
    </physiologicalReaction>
</comment>
<keyword evidence="3" id="KW-0479">Metal-binding</keyword>
<proteinExistence type="predicted"/>
<dbReference type="GO" id="GO:0046872">
    <property type="term" value="F:metal ion binding"/>
    <property type="evidence" value="ECO:0007669"/>
    <property type="project" value="UniProtKB-KW"/>
</dbReference>
<feature type="non-terminal residue" evidence="11">
    <location>
        <position position="99"/>
    </location>
</feature>
<evidence type="ECO:0000256" key="5">
    <source>
        <dbReference type="ARBA" id="ARBA00022801"/>
    </source>
</evidence>
<dbReference type="InterPro" id="IPR011993">
    <property type="entry name" value="PH-like_dom_sf"/>
</dbReference>
<dbReference type="Gene3D" id="2.30.29.30">
    <property type="entry name" value="Pleckstrin-homology domain (PH domain)/Phosphotyrosine-binding domain (PTB)"/>
    <property type="match status" value="1"/>
</dbReference>
<dbReference type="FunFam" id="2.30.29.30:FF:000088">
    <property type="entry name" value="Phosphoinositide phospholipase C"/>
    <property type="match status" value="1"/>
</dbReference>
<evidence type="ECO:0000256" key="3">
    <source>
        <dbReference type="ARBA" id="ARBA00022723"/>
    </source>
</evidence>
<accession>A0A2J8NGK1</accession>
<evidence type="ECO:0000256" key="9">
    <source>
        <dbReference type="ARBA" id="ARBA00023224"/>
    </source>
</evidence>
<dbReference type="EMBL" id="NBAG03000230">
    <property type="protein sequence ID" value="PNI70889.1"/>
    <property type="molecule type" value="Genomic_DNA"/>
</dbReference>
<keyword evidence="5" id="KW-0378">Hydrolase</keyword>
<evidence type="ECO:0000313" key="12">
    <source>
        <dbReference type="Proteomes" id="UP000236370"/>
    </source>
</evidence>
<reference evidence="11 12" key="1">
    <citation type="submission" date="2017-12" db="EMBL/GenBank/DDBJ databases">
        <title>High-resolution comparative analysis of great ape genomes.</title>
        <authorList>
            <person name="Pollen A."/>
            <person name="Hastie A."/>
            <person name="Hormozdiari F."/>
            <person name="Dougherty M."/>
            <person name="Liu R."/>
            <person name="Chaisson M."/>
            <person name="Hoppe E."/>
            <person name="Hill C."/>
            <person name="Pang A."/>
            <person name="Hillier L."/>
            <person name="Baker C."/>
            <person name="Armstrong J."/>
            <person name="Shendure J."/>
            <person name="Paten B."/>
            <person name="Wilson R."/>
            <person name="Chao H."/>
            <person name="Schneider V."/>
            <person name="Ventura M."/>
            <person name="Kronenberg Z."/>
            <person name="Murali S."/>
            <person name="Gordon D."/>
            <person name="Cantsilieris S."/>
            <person name="Munson K."/>
            <person name="Nelson B."/>
            <person name="Raja A."/>
            <person name="Underwood J."/>
            <person name="Diekhans M."/>
            <person name="Fiddes I."/>
            <person name="Haussler D."/>
            <person name="Eichler E."/>
        </authorList>
    </citation>
    <scope>NUCLEOTIDE SEQUENCE [LARGE SCALE GENOMIC DNA]</scope>
    <source>
        <strain evidence="11">Yerkes chimp pedigree #C0471</strain>
    </source>
</reference>
<evidence type="ECO:0000256" key="7">
    <source>
        <dbReference type="ARBA" id="ARBA00022963"/>
    </source>
</evidence>
<comment type="caution">
    <text evidence="11">The sequence shown here is derived from an EMBL/GenBank/DDBJ whole genome shotgun (WGS) entry which is preliminary data.</text>
</comment>
<evidence type="ECO:0000256" key="6">
    <source>
        <dbReference type="ARBA" id="ARBA00022837"/>
    </source>
</evidence>
<keyword evidence="9" id="KW-0807">Transducer</keyword>
<evidence type="ECO:0000256" key="8">
    <source>
        <dbReference type="ARBA" id="ARBA00023098"/>
    </source>
</evidence>
<evidence type="ECO:0000256" key="1">
    <source>
        <dbReference type="ARBA" id="ARBA00001913"/>
    </source>
</evidence>
<keyword evidence="6" id="KW-0106">Calcium</keyword>
<keyword evidence="4" id="KW-0677">Repeat</keyword>
<keyword evidence="7" id="KW-0442">Lipid degradation</keyword>
<dbReference type="GO" id="GO:0007165">
    <property type="term" value="P:signal transduction"/>
    <property type="evidence" value="ECO:0007669"/>
    <property type="project" value="UniProtKB-KW"/>
</dbReference>
<protein>
    <recommendedName>
        <fullName evidence="2">phosphoinositide phospholipase C</fullName>
        <ecNumber evidence="2">3.1.4.11</ecNumber>
    </recommendedName>
</protein>
<comment type="cofactor">
    <cofactor evidence="1">
        <name>Ca(2+)</name>
        <dbReference type="ChEBI" id="CHEBI:29108"/>
    </cofactor>
</comment>
<sequence>MASLLQDQLTTDQDLLLMQEGMPMHKVRSKSWKKLRYFRLQNDGMTVWHARQARGSAKPSFSISDVETIRNGHDSELLRSLAEELPLEQGFTVVFHGRR</sequence>
<dbReference type="Proteomes" id="UP000236370">
    <property type="component" value="Unassembled WGS sequence"/>
</dbReference>
<dbReference type="AlphaFoldDB" id="A0A2J8NGK1"/>
<evidence type="ECO:0000313" key="11">
    <source>
        <dbReference type="EMBL" id="PNI70889.1"/>
    </source>
</evidence>
<evidence type="ECO:0000256" key="10">
    <source>
        <dbReference type="ARBA" id="ARBA00023674"/>
    </source>
</evidence>
<name>A0A2J8NGK1_PANTR</name>
<dbReference type="EC" id="3.1.4.11" evidence="2"/>
<keyword evidence="8" id="KW-0443">Lipid metabolism</keyword>
<dbReference type="SUPFAM" id="SSF50729">
    <property type="entry name" value="PH domain-like"/>
    <property type="match status" value="1"/>
</dbReference>